<dbReference type="PANTHER" id="PTHR30348:SF13">
    <property type="entry name" value="UPF0759 PROTEIN YUNF"/>
    <property type="match status" value="1"/>
</dbReference>
<evidence type="ECO:0000313" key="1">
    <source>
        <dbReference type="EMBL" id="RSU10253.1"/>
    </source>
</evidence>
<protein>
    <recommendedName>
        <fullName evidence="3">DUF72 domain-containing protein</fullName>
    </recommendedName>
</protein>
<name>A0A430AQJ6_9ENTE</name>
<evidence type="ECO:0000313" key="2">
    <source>
        <dbReference type="Proteomes" id="UP000286773"/>
    </source>
</evidence>
<evidence type="ECO:0008006" key="3">
    <source>
        <dbReference type="Google" id="ProtNLM"/>
    </source>
</evidence>
<dbReference type="EMBL" id="NGKC01000013">
    <property type="protein sequence ID" value="RSU10253.1"/>
    <property type="molecule type" value="Genomic_DNA"/>
</dbReference>
<dbReference type="Proteomes" id="UP000286773">
    <property type="component" value="Unassembled WGS sequence"/>
</dbReference>
<dbReference type="PANTHER" id="PTHR30348">
    <property type="entry name" value="UNCHARACTERIZED PROTEIN YECE"/>
    <property type="match status" value="1"/>
</dbReference>
<organism evidence="1 2">
    <name type="scientific">Vagococcus acidifermentans</name>
    <dbReference type="NCBI Taxonomy" id="564710"/>
    <lineage>
        <taxon>Bacteria</taxon>
        <taxon>Bacillati</taxon>
        <taxon>Bacillota</taxon>
        <taxon>Bacilli</taxon>
        <taxon>Lactobacillales</taxon>
        <taxon>Enterococcaceae</taxon>
        <taxon>Vagococcus</taxon>
    </lineage>
</organism>
<dbReference type="AlphaFoldDB" id="A0A430AQJ6"/>
<comment type="caution">
    <text evidence="1">The sequence shown here is derived from an EMBL/GenBank/DDBJ whole genome shotgun (WGS) entry which is preliminary data.</text>
</comment>
<accession>A0A430AQJ6</accession>
<keyword evidence="2" id="KW-1185">Reference proteome</keyword>
<dbReference type="InterPro" id="IPR002763">
    <property type="entry name" value="DUF72"/>
</dbReference>
<dbReference type="InterPro" id="IPR036520">
    <property type="entry name" value="UPF0759_sf"/>
</dbReference>
<sequence length="275" mass="31900">MIQIGLTTWKEHGSLLHQDELTLSEYASVLPIVEINTTFYGIRSKAAAQDWLKQTPDTFKFIIKAYQGITRQRSWEDSYASEKEMYQAFFDFLQPLRDSGRLAAILFQFPSFFDCTEEHIVYLRKLRKIFPDDMMAIELRNTSWYDADMLPSLLAFMRKEKMSLVIVDQPQVAIHSVPFVPEVTNPEFVYVRLHGRNKGNWLDKSPDWRKKRNLYRYSADELAELAAVIRSLNGRETAVIFNNNSAGDAADNAMMLKDYLHITYEGLNPSQTSLF</sequence>
<dbReference type="RefSeq" id="WP_126814349.1">
    <property type="nucleotide sequence ID" value="NZ_NGKC01000013.1"/>
</dbReference>
<gene>
    <name evidence="1" type="ORF">CBF27_10940</name>
</gene>
<proteinExistence type="predicted"/>
<dbReference type="Gene3D" id="3.20.20.410">
    <property type="entry name" value="Protein of unknown function UPF0759"/>
    <property type="match status" value="1"/>
</dbReference>
<reference evidence="1 2" key="1">
    <citation type="submission" date="2017-05" db="EMBL/GenBank/DDBJ databases">
        <title>Vagococcus spp. assemblies.</title>
        <authorList>
            <person name="Gulvik C.A."/>
        </authorList>
    </citation>
    <scope>NUCLEOTIDE SEQUENCE [LARGE SCALE GENOMIC DNA]</scope>
    <source>
        <strain evidence="1 2">LMG 24798</strain>
    </source>
</reference>
<dbReference type="SUPFAM" id="SSF117396">
    <property type="entry name" value="TM1631-like"/>
    <property type="match status" value="1"/>
</dbReference>
<dbReference type="OrthoDB" id="9780310at2"/>
<dbReference type="Pfam" id="PF01904">
    <property type="entry name" value="DUF72"/>
    <property type="match status" value="1"/>
</dbReference>